<accession>A0AAE3XTX7</accession>
<keyword evidence="1" id="KW-0812">Transmembrane</keyword>
<comment type="caution">
    <text evidence="2">The sequence shown here is derived from an EMBL/GenBank/DDBJ whole genome shotgun (WGS) entry which is preliminary data.</text>
</comment>
<evidence type="ECO:0000313" key="3">
    <source>
        <dbReference type="Proteomes" id="UP001185092"/>
    </source>
</evidence>
<feature type="transmembrane region" description="Helical" evidence="1">
    <location>
        <begin position="47"/>
        <end position="65"/>
    </location>
</feature>
<keyword evidence="1" id="KW-1133">Transmembrane helix</keyword>
<evidence type="ECO:0000256" key="1">
    <source>
        <dbReference type="SAM" id="Phobius"/>
    </source>
</evidence>
<evidence type="ECO:0000313" key="2">
    <source>
        <dbReference type="EMBL" id="MDR6241816.1"/>
    </source>
</evidence>
<dbReference type="AlphaFoldDB" id="A0AAE3XTX7"/>
<keyword evidence="3" id="KW-1185">Reference proteome</keyword>
<dbReference type="Proteomes" id="UP001185092">
    <property type="component" value="Unassembled WGS sequence"/>
</dbReference>
<name>A0AAE3XTX7_9BACT</name>
<gene>
    <name evidence="2" type="ORF">HNQ88_004903</name>
</gene>
<keyword evidence="1" id="KW-0472">Membrane</keyword>
<dbReference type="RefSeq" id="WP_309942931.1">
    <property type="nucleotide sequence ID" value="NZ_JAVDQD010000012.1"/>
</dbReference>
<protein>
    <submittedName>
        <fullName evidence="2">Uncharacterized protein</fullName>
    </submittedName>
</protein>
<dbReference type="EMBL" id="JAVDQD010000012">
    <property type="protein sequence ID" value="MDR6241816.1"/>
    <property type="molecule type" value="Genomic_DNA"/>
</dbReference>
<reference evidence="2" key="1">
    <citation type="submission" date="2023-07" db="EMBL/GenBank/DDBJ databases">
        <title>Genomic Encyclopedia of Type Strains, Phase IV (KMG-IV): sequencing the most valuable type-strain genomes for metagenomic binning, comparative biology and taxonomic classification.</title>
        <authorList>
            <person name="Goeker M."/>
        </authorList>
    </citation>
    <scope>NUCLEOTIDE SEQUENCE</scope>
    <source>
        <strain evidence="2">DSM 26174</strain>
    </source>
</reference>
<feature type="transmembrane region" description="Helical" evidence="1">
    <location>
        <begin position="6"/>
        <end position="26"/>
    </location>
</feature>
<proteinExistence type="predicted"/>
<organism evidence="2 3">
    <name type="scientific">Aureibacter tunicatorum</name>
    <dbReference type="NCBI Taxonomy" id="866807"/>
    <lineage>
        <taxon>Bacteria</taxon>
        <taxon>Pseudomonadati</taxon>
        <taxon>Bacteroidota</taxon>
        <taxon>Cytophagia</taxon>
        <taxon>Cytophagales</taxon>
        <taxon>Persicobacteraceae</taxon>
        <taxon>Aureibacter</taxon>
    </lineage>
</organism>
<sequence length="68" mass="8041">MFEQILGNLNDLIVLGLFLYFALVLHGKINVKPQYEERLENFRKKKLSYVIVWGGIFCFTVLFVLKFI</sequence>